<dbReference type="InterPro" id="IPR045024">
    <property type="entry name" value="NDH-2"/>
</dbReference>
<reference evidence="11" key="1">
    <citation type="submission" date="2010-11" db="EMBL/GenBank/DDBJ databases">
        <title>The complete genome of Mahella australiensis DSM 15567.</title>
        <authorList>
            <consortium name="US DOE Joint Genome Institute (JGI-PGF)"/>
            <person name="Lucas S."/>
            <person name="Copeland A."/>
            <person name="Lapidus A."/>
            <person name="Bruce D."/>
            <person name="Goodwin L."/>
            <person name="Pitluck S."/>
            <person name="Kyrpides N."/>
            <person name="Mavromatis K."/>
            <person name="Pagani I."/>
            <person name="Ivanova N."/>
            <person name="Teshima H."/>
            <person name="Brettin T."/>
            <person name="Detter J.C."/>
            <person name="Han C."/>
            <person name="Tapia R."/>
            <person name="Land M."/>
            <person name="Hauser L."/>
            <person name="Markowitz V."/>
            <person name="Cheng J.-F."/>
            <person name="Hugenholtz P."/>
            <person name="Woyke T."/>
            <person name="Wu D."/>
            <person name="Spring S."/>
            <person name="Pukall R."/>
            <person name="Steenblock K."/>
            <person name="Schneider S."/>
            <person name="Klenk H.-P."/>
            <person name="Eisen J.A."/>
        </authorList>
    </citation>
    <scope>NUCLEOTIDE SEQUENCE [LARGE SCALE GENOMIC DNA]</scope>
    <source>
        <strain evidence="11">DSM 15567 / CIP 107919 / 50-1 BON</strain>
    </source>
</reference>
<dbReference type="eggNOG" id="COG1252">
    <property type="taxonomic scope" value="Bacteria"/>
</dbReference>
<dbReference type="PRINTS" id="PR00368">
    <property type="entry name" value="FADPNR"/>
</dbReference>
<evidence type="ECO:0000313" key="11">
    <source>
        <dbReference type="Proteomes" id="UP000008457"/>
    </source>
</evidence>
<feature type="transmembrane region" description="Helical" evidence="8">
    <location>
        <begin position="546"/>
        <end position="569"/>
    </location>
</feature>
<dbReference type="STRING" id="697281.Mahau_1957"/>
<dbReference type="EC" id="1.6.5.9" evidence="2"/>
<keyword evidence="8" id="KW-0472">Membrane</keyword>
<keyword evidence="5" id="KW-0560">Oxidoreductase</keyword>
<feature type="transmembrane region" description="Helical" evidence="8">
    <location>
        <begin position="473"/>
        <end position="495"/>
    </location>
</feature>
<evidence type="ECO:0000256" key="8">
    <source>
        <dbReference type="SAM" id="Phobius"/>
    </source>
</evidence>
<evidence type="ECO:0000256" key="1">
    <source>
        <dbReference type="ARBA" id="ARBA00005272"/>
    </source>
</evidence>
<evidence type="ECO:0000256" key="3">
    <source>
        <dbReference type="ARBA" id="ARBA00022630"/>
    </source>
</evidence>
<keyword evidence="3" id="KW-0285">Flavoprotein</keyword>
<feature type="transmembrane region" description="Helical" evidence="8">
    <location>
        <begin position="415"/>
        <end position="436"/>
    </location>
</feature>
<dbReference type="HOGENOM" id="CLU_021377_6_0_9"/>
<dbReference type="Proteomes" id="UP000008457">
    <property type="component" value="Chromosome"/>
</dbReference>
<dbReference type="InterPro" id="IPR036188">
    <property type="entry name" value="FAD/NAD-bd_sf"/>
</dbReference>
<dbReference type="OrthoDB" id="9781621at2"/>
<gene>
    <name evidence="10" type="ordered locus">Mahau_1957</name>
</gene>
<dbReference type="GO" id="GO:0050136">
    <property type="term" value="F:NADH dehydrogenase (quinone) (non-electrogenic) activity"/>
    <property type="evidence" value="ECO:0007669"/>
    <property type="project" value="UniProtKB-EC"/>
</dbReference>
<dbReference type="PANTHER" id="PTHR43706">
    <property type="entry name" value="NADH DEHYDROGENASE"/>
    <property type="match status" value="1"/>
</dbReference>
<evidence type="ECO:0000256" key="6">
    <source>
        <dbReference type="ARBA" id="ARBA00023027"/>
    </source>
</evidence>
<dbReference type="Pfam" id="PF07992">
    <property type="entry name" value="Pyr_redox_2"/>
    <property type="match status" value="1"/>
</dbReference>
<evidence type="ECO:0000256" key="5">
    <source>
        <dbReference type="ARBA" id="ARBA00023002"/>
    </source>
</evidence>
<keyword evidence="6" id="KW-0520">NAD</keyword>
<dbReference type="PANTHER" id="PTHR43706:SF47">
    <property type="entry name" value="EXTERNAL NADH-UBIQUINONE OXIDOREDUCTASE 1, MITOCHONDRIAL-RELATED"/>
    <property type="match status" value="1"/>
</dbReference>
<keyword evidence="4" id="KW-0274">FAD</keyword>
<comment type="similarity">
    <text evidence="1">Belongs to the NADH dehydrogenase family.</text>
</comment>
<evidence type="ECO:0000313" key="10">
    <source>
        <dbReference type="EMBL" id="AEE97133.1"/>
    </source>
</evidence>
<keyword evidence="8" id="KW-1133">Transmembrane helix</keyword>
<dbReference type="Gene3D" id="3.50.50.100">
    <property type="match status" value="1"/>
</dbReference>
<keyword evidence="8" id="KW-0812">Transmembrane</keyword>
<dbReference type="SUPFAM" id="SSF51905">
    <property type="entry name" value="FAD/NAD(P)-binding domain"/>
    <property type="match status" value="2"/>
</dbReference>
<protein>
    <recommendedName>
        <fullName evidence="2">NADH:ubiquinone reductase (non-electrogenic)</fullName>
        <ecNumber evidence="2">1.6.5.9</ecNumber>
    </recommendedName>
</protein>
<proteinExistence type="inferred from homology"/>
<feature type="domain" description="FAD/NAD(P)-binding" evidence="9">
    <location>
        <begin position="5"/>
        <end position="321"/>
    </location>
</feature>
<evidence type="ECO:0000256" key="4">
    <source>
        <dbReference type="ARBA" id="ARBA00022827"/>
    </source>
</evidence>
<feature type="transmembrane region" description="Helical" evidence="8">
    <location>
        <begin position="370"/>
        <end position="394"/>
    </location>
</feature>
<dbReference type="KEGG" id="mas:Mahau_1957"/>
<evidence type="ECO:0000259" key="9">
    <source>
        <dbReference type="Pfam" id="PF07992"/>
    </source>
</evidence>
<name>F4A1T3_MAHA5</name>
<accession>F4A1T3</accession>
<dbReference type="InterPro" id="IPR023753">
    <property type="entry name" value="FAD/NAD-binding_dom"/>
</dbReference>
<evidence type="ECO:0000256" key="7">
    <source>
        <dbReference type="ARBA" id="ARBA00047599"/>
    </source>
</evidence>
<feature type="transmembrane region" description="Helical" evidence="8">
    <location>
        <begin position="502"/>
        <end position="526"/>
    </location>
</feature>
<dbReference type="RefSeq" id="WP_013781561.1">
    <property type="nucleotide sequence ID" value="NC_015520.1"/>
</dbReference>
<reference evidence="10 11" key="2">
    <citation type="journal article" date="2011" name="Stand. Genomic Sci.">
        <title>Complete genome sequence of Mahella australiensis type strain (50-1 BON).</title>
        <authorList>
            <person name="Sikorski J."/>
            <person name="Teshima H."/>
            <person name="Nolan M."/>
            <person name="Lucas S."/>
            <person name="Hammon N."/>
            <person name="Deshpande S."/>
            <person name="Cheng J.F."/>
            <person name="Pitluck S."/>
            <person name="Liolios K."/>
            <person name="Pagani I."/>
            <person name="Ivanova N."/>
            <person name="Huntemann M."/>
            <person name="Mavromatis K."/>
            <person name="Ovchinikova G."/>
            <person name="Pati A."/>
            <person name="Tapia R."/>
            <person name="Han C."/>
            <person name="Goodwin L."/>
            <person name="Chen A."/>
            <person name="Palaniappan K."/>
            <person name="Land M."/>
            <person name="Hauser L."/>
            <person name="Ngatchou-Djao O.D."/>
            <person name="Rohde M."/>
            <person name="Pukall R."/>
            <person name="Spring S."/>
            <person name="Abt B."/>
            <person name="Goker M."/>
            <person name="Detter J.C."/>
            <person name="Woyke T."/>
            <person name="Bristow J."/>
            <person name="Markowitz V."/>
            <person name="Hugenholtz P."/>
            <person name="Eisen J.A."/>
            <person name="Kyrpides N.C."/>
            <person name="Klenk H.P."/>
            <person name="Lapidus A."/>
        </authorList>
    </citation>
    <scope>NUCLEOTIDE SEQUENCE [LARGE SCALE GENOMIC DNA]</scope>
    <source>
        <strain evidence="11">DSM 15567 / CIP 107919 / 50-1 BON</strain>
    </source>
</reference>
<keyword evidence="11" id="KW-1185">Reference proteome</keyword>
<sequence length="600" mass="66852">MPQKRIVILGAGFGGLTEAKAIHKYLKNDQDVDILMVNQSPYHVYLTELHEVAGSRVSEDGILVPIEHVLEHTKVRFVQDTIKTVDVDNHKLISDEAEYPFDYLIVACGSQPAYFGIPGMKENALTLWSLDDAKKIHQHVLDVFEQASKEKDPAKRKELLTFVVGGGGFTGVEMMGELRQWTEVLCKRYGIPKEERTLIIVEALPKILPNLPDSLIEKAKNYMTKKGINIMTDSPITEVEPGIIHLKSGETIKAGTFIWTGGVEAKDFVKNIGLRTGKRGKIEVNKYMQSVDDPNIYVIGDDAYFVTEHGEMPALVESAMESAECACYNIAADIHGQPKKEFKLELRGVMVSIGSTYAVAHVMNMKMSGVFALLMKHLVNLNFLFGVGGIESIVKYIKYHFFQSNRGRPMIIKHMTVKSQTFWLSLIRFFLGLLWITEGITKVQDGWLSGYAKIGDVGSGASLQLVGPSTPGWYAWIAEHIIYPNAIFFQSLIVLTELALGLMFIFGFLTFIGGIISAFMSINFMLSASASAGAAVTPSLLNPGNLWILVLSIAMLGGAGRAFGLDYYFMPYLKELIRYYQRNHRLALIPLIKHVLKKDQ</sequence>
<evidence type="ECO:0000256" key="2">
    <source>
        <dbReference type="ARBA" id="ARBA00012637"/>
    </source>
</evidence>
<organism evidence="10 11">
    <name type="scientific">Mahella australiensis (strain DSM 15567 / CIP 107919 / 50-1 BON)</name>
    <dbReference type="NCBI Taxonomy" id="697281"/>
    <lineage>
        <taxon>Bacteria</taxon>
        <taxon>Bacillati</taxon>
        <taxon>Bacillota</taxon>
        <taxon>Clostridia</taxon>
        <taxon>Thermoanaerobacterales</taxon>
        <taxon>Thermoanaerobacterales Family IV. Incertae Sedis</taxon>
        <taxon>Mahella</taxon>
    </lineage>
</organism>
<comment type="catalytic activity">
    <reaction evidence="7">
        <text>a quinone + NADH + H(+) = a quinol + NAD(+)</text>
        <dbReference type="Rhea" id="RHEA:46160"/>
        <dbReference type="ChEBI" id="CHEBI:15378"/>
        <dbReference type="ChEBI" id="CHEBI:24646"/>
        <dbReference type="ChEBI" id="CHEBI:57540"/>
        <dbReference type="ChEBI" id="CHEBI:57945"/>
        <dbReference type="ChEBI" id="CHEBI:132124"/>
        <dbReference type="EC" id="1.6.5.9"/>
    </reaction>
</comment>
<dbReference type="AlphaFoldDB" id="F4A1T3"/>
<dbReference type="EMBL" id="CP002360">
    <property type="protein sequence ID" value="AEE97133.1"/>
    <property type="molecule type" value="Genomic_DNA"/>
</dbReference>